<evidence type="ECO:0000256" key="2">
    <source>
        <dbReference type="ARBA" id="ARBA00023015"/>
    </source>
</evidence>
<evidence type="ECO:0000313" key="8">
    <source>
        <dbReference type="EMBL" id="PIQ86601.1"/>
    </source>
</evidence>
<evidence type="ECO:0000313" key="9">
    <source>
        <dbReference type="Proteomes" id="UP000230859"/>
    </source>
</evidence>
<dbReference type="SUPFAM" id="SSF52172">
    <property type="entry name" value="CheY-like"/>
    <property type="match status" value="1"/>
</dbReference>
<dbReference type="PROSITE" id="PS50112">
    <property type="entry name" value="PAS"/>
    <property type="match status" value="1"/>
</dbReference>
<keyword evidence="2" id="KW-0805">Transcription regulation</keyword>
<keyword evidence="3" id="KW-0238">DNA-binding</keyword>
<dbReference type="PANTHER" id="PTHR48111:SF22">
    <property type="entry name" value="REGULATOR OF RPOS"/>
    <property type="match status" value="1"/>
</dbReference>
<evidence type="ECO:0008006" key="10">
    <source>
        <dbReference type="Google" id="ProtNLM"/>
    </source>
</evidence>
<keyword evidence="5" id="KW-0597">Phosphoprotein</keyword>
<dbReference type="GO" id="GO:0005829">
    <property type="term" value="C:cytosol"/>
    <property type="evidence" value="ECO:0007669"/>
    <property type="project" value="TreeGrafter"/>
</dbReference>
<dbReference type="AlphaFoldDB" id="A0A2H0LQH6"/>
<dbReference type="NCBIfam" id="TIGR00229">
    <property type="entry name" value="sensory_box"/>
    <property type="match status" value="1"/>
</dbReference>
<gene>
    <name evidence="8" type="ORF">COV74_04280</name>
</gene>
<dbReference type="PANTHER" id="PTHR48111">
    <property type="entry name" value="REGULATOR OF RPOS"/>
    <property type="match status" value="1"/>
</dbReference>
<dbReference type="InterPro" id="IPR013656">
    <property type="entry name" value="PAS_4"/>
</dbReference>
<dbReference type="Gene3D" id="3.40.50.2300">
    <property type="match status" value="1"/>
</dbReference>
<dbReference type="GO" id="GO:0006355">
    <property type="term" value="P:regulation of DNA-templated transcription"/>
    <property type="evidence" value="ECO:0007669"/>
    <property type="project" value="TreeGrafter"/>
</dbReference>
<protein>
    <recommendedName>
        <fullName evidence="10">PAS domain S-box protein</fullName>
    </recommendedName>
</protein>
<evidence type="ECO:0000256" key="4">
    <source>
        <dbReference type="ARBA" id="ARBA00023163"/>
    </source>
</evidence>
<name>A0A2H0LQH6_9BACT</name>
<sequence>MNHVEDHIHVLLIEDRPEDVEFTSVILSLVKHIKFTIEWAPCLEDGFRLMSDPTKHFDVILLDLNLPESKGIDTLSRVMSHMPQAPVVVLTGLDDEKIALEALHKGAQDYLIKGDANGKTLPRIMRYAIERKRYGDLLRASEDRFKRFLETAAVSVVCLSSSHRILEFNHEAETIFRTHKEDVLGRDFSKLFVPSEEQSRFSEGIEQVMSGNLITHRRTTVHDSDGNERILSCNLSRMVTVEGRPIGALVCSHDVTDDARLNEKIVIKDKLYRLLVQHTPNTAVFVINRDGQFTTVEGNAFKTFAVTPSFFEGKSVFDFLTLKQRAKVETLLANAFKGTEETFEECLQGRNYLVHLLPIPNGKNQIPFVMAIARD</sequence>
<dbReference type="Pfam" id="PF08448">
    <property type="entry name" value="PAS_4"/>
    <property type="match status" value="2"/>
</dbReference>
<dbReference type="InterPro" id="IPR011006">
    <property type="entry name" value="CheY-like_superfamily"/>
</dbReference>
<dbReference type="GO" id="GO:0000976">
    <property type="term" value="F:transcription cis-regulatory region binding"/>
    <property type="evidence" value="ECO:0007669"/>
    <property type="project" value="TreeGrafter"/>
</dbReference>
<dbReference type="InterPro" id="IPR035965">
    <property type="entry name" value="PAS-like_dom_sf"/>
</dbReference>
<dbReference type="GO" id="GO:0000156">
    <property type="term" value="F:phosphorelay response regulator activity"/>
    <property type="evidence" value="ECO:0007669"/>
    <property type="project" value="TreeGrafter"/>
</dbReference>
<dbReference type="Proteomes" id="UP000230859">
    <property type="component" value="Unassembled WGS sequence"/>
</dbReference>
<dbReference type="EMBL" id="PCVY01000040">
    <property type="protein sequence ID" value="PIQ86601.1"/>
    <property type="molecule type" value="Genomic_DNA"/>
</dbReference>
<organism evidence="8 9">
    <name type="scientific">Candidatus Abzuiibacterium crystallinum</name>
    <dbReference type="NCBI Taxonomy" id="1974748"/>
    <lineage>
        <taxon>Bacteria</taxon>
        <taxon>Pseudomonadati</taxon>
        <taxon>Candidatus Omnitrophota</taxon>
        <taxon>Candidatus Abzuiibacterium</taxon>
    </lineage>
</organism>
<dbReference type="PROSITE" id="PS50110">
    <property type="entry name" value="RESPONSE_REGULATORY"/>
    <property type="match status" value="1"/>
</dbReference>
<feature type="modified residue" description="4-aspartylphosphate" evidence="5">
    <location>
        <position position="63"/>
    </location>
</feature>
<dbReference type="InterPro" id="IPR000014">
    <property type="entry name" value="PAS"/>
</dbReference>
<dbReference type="SUPFAM" id="SSF55785">
    <property type="entry name" value="PYP-like sensor domain (PAS domain)"/>
    <property type="match status" value="2"/>
</dbReference>
<accession>A0A2H0LQH6</accession>
<dbReference type="CDD" id="cd00130">
    <property type="entry name" value="PAS"/>
    <property type="match status" value="2"/>
</dbReference>
<evidence type="ECO:0000256" key="3">
    <source>
        <dbReference type="ARBA" id="ARBA00023125"/>
    </source>
</evidence>
<keyword evidence="1" id="KW-0902">Two-component regulatory system</keyword>
<dbReference type="InterPro" id="IPR039420">
    <property type="entry name" value="WalR-like"/>
</dbReference>
<evidence type="ECO:0000256" key="1">
    <source>
        <dbReference type="ARBA" id="ARBA00023012"/>
    </source>
</evidence>
<keyword evidence="4" id="KW-0804">Transcription</keyword>
<dbReference type="SMART" id="SM00448">
    <property type="entry name" value="REC"/>
    <property type="match status" value="1"/>
</dbReference>
<feature type="domain" description="Response regulatory" evidence="6">
    <location>
        <begin position="9"/>
        <end position="128"/>
    </location>
</feature>
<evidence type="ECO:0000259" key="6">
    <source>
        <dbReference type="PROSITE" id="PS50110"/>
    </source>
</evidence>
<evidence type="ECO:0000259" key="7">
    <source>
        <dbReference type="PROSITE" id="PS50112"/>
    </source>
</evidence>
<dbReference type="SMART" id="SM00091">
    <property type="entry name" value="PAS"/>
    <property type="match status" value="2"/>
</dbReference>
<comment type="caution">
    <text evidence="8">The sequence shown here is derived from an EMBL/GenBank/DDBJ whole genome shotgun (WGS) entry which is preliminary data.</text>
</comment>
<proteinExistence type="predicted"/>
<dbReference type="CDD" id="cd00156">
    <property type="entry name" value="REC"/>
    <property type="match status" value="1"/>
</dbReference>
<feature type="domain" description="PAS" evidence="7">
    <location>
        <begin position="141"/>
        <end position="212"/>
    </location>
</feature>
<dbReference type="Pfam" id="PF00072">
    <property type="entry name" value="Response_reg"/>
    <property type="match status" value="1"/>
</dbReference>
<dbReference type="InterPro" id="IPR001789">
    <property type="entry name" value="Sig_transdc_resp-reg_receiver"/>
</dbReference>
<dbReference type="Gene3D" id="3.30.450.20">
    <property type="entry name" value="PAS domain"/>
    <property type="match status" value="2"/>
</dbReference>
<reference evidence="8 9" key="1">
    <citation type="submission" date="2017-09" db="EMBL/GenBank/DDBJ databases">
        <title>Depth-based differentiation of microbial function through sediment-hosted aquifers and enrichment of novel symbionts in the deep terrestrial subsurface.</title>
        <authorList>
            <person name="Probst A.J."/>
            <person name="Ladd B."/>
            <person name="Jarett J.K."/>
            <person name="Geller-Mcgrath D.E."/>
            <person name="Sieber C.M."/>
            <person name="Emerson J.B."/>
            <person name="Anantharaman K."/>
            <person name="Thomas B.C."/>
            <person name="Malmstrom R."/>
            <person name="Stieglmeier M."/>
            <person name="Klingl A."/>
            <person name="Woyke T."/>
            <person name="Ryan C.M."/>
            <person name="Banfield J.F."/>
        </authorList>
    </citation>
    <scope>NUCLEOTIDE SEQUENCE [LARGE SCALE GENOMIC DNA]</scope>
    <source>
        <strain evidence="8">CG11_big_fil_rev_8_21_14_0_20_45_26</strain>
    </source>
</reference>
<evidence type="ECO:0000256" key="5">
    <source>
        <dbReference type="PROSITE-ProRule" id="PRU00169"/>
    </source>
</evidence>
<dbReference type="GO" id="GO:0032993">
    <property type="term" value="C:protein-DNA complex"/>
    <property type="evidence" value="ECO:0007669"/>
    <property type="project" value="TreeGrafter"/>
</dbReference>